<sequence>MKKIKGSLAFNNCLPYLAIFLSILALLYVQIMGHITIIGSDTYFHLARFYDIKKQILTGSFSWFQTNFTFEQTGRIINALYGPLFAYCNAFLLLLVRSWFQYEVITNILVDFIAAAGMYKLAVKVKTPKIIAVILSLIYINIGMIPAWTEGMNFSACAGVVIPYLLMQVVNMLEDKERPIHVISLATCISLIGNIHLLSTIMISLILIPIVIVSFFRTQDKKWYLVSLIKAIILTFILTASVWGGLLVVYSKNMIATPLAYDLHGAVIGLSKFQTVRQFILPSTVILFVGQGIYAFLNWKKQKNNLIITSLGLIYLLLSTNYLLNWGWVQNNWPIIASIFQFPFRFVTIAYPVLLLGIAYSFSTVNFEGTRIKKWNIASVLLLFAALQASFATYKFISDIYSGQYLTNSVSALTKTSKKPGYVRDITESQAGIFNELKNIQPDYLPTNKGKKKAGNVVLKYDSLLLLAEREKINKKINKDGSMTLTWKSTQKSKIVLPIVMYRQSRLEVNGNKHPMITQNEIGVPTVWQNKGRNSATLKFIIPKWFLLLLWASVIAWTVLIGFYIKNFASRCMLALKR</sequence>
<feature type="transmembrane region" description="Helical" evidence="1">
    <location>
        <begin position="279"/>
        <end position="299"/>
    </location>
</feature>
<proteinExistence type="predicted"/>
<accession>A0A0R1S3Y3</accession>
<keyword evidence="1" id="KW-0812">Transmembrane</keyword>
<dbReference type="AlphaFoldDB" id="A0A0R1S3Y3"/>
<feature type="transmembrane region" description="Helical" evidence="1">
    <location>
        <begin position="545"/>
        <end position="565"/>
    </location>
</feature>
<gene>
    <name evidence="2" type="ORF">FC23_GL000014</name>
</gene>
<name>A0A0R1S3Y3_9LACO</name>
<feature type="transmembrane region" description="Helical" evidence="1">
    <location>
        <begin position="79"/>
        <end position="99"/>
    </location>
</feature>
<dbReference type="PATRIC" id="fig|1122152.4.peg.14"/>
<keyword evidence="1" id="KW-1133">Transmembrane helix</keyword>
<keyword evidence="3" id="KW-1185">Reference proteome</keyword>
<reference evidence="2 3" key="1">
    <citation type="journal article" date="2015" name="Genome Announc.">
        <title>Expanding the biotechnology potential of lactobacilli through comparative genomics of 213 strains and associated genera.</title>
        <authorList>
            <person name="Sun Z."/>
            <person name="Harris H.M."/>
            <person name="McCann A."/>
            <person name="Guo C."/>
            <person name="Argimon S."/>
            <person name="Zhang W."/>
            <person name="Yang X."/>
            <person name="Jeffery I.B."/>
            <person name="Cooney J.C."/>
            <person name="Kagawa T.F."/>
            <person name="Liu W."/>
            <person name="Song Y."/>
            <person name="Salvetti E."/>
            <person name="Wrobel A."/>
            <person name="Rasinkangas P."/>
            <person name="Parkhill J."/>
            <person name="Rea M.C."/>
            <person name="O'Sullivan O."/>
            <person name="Ritari J."/>
            <person name="Douillard F.P."/>
            <person name="Paul Ross R."/>
            <person name="Yang R."/>
            <person name="Briner A.E."/>
            <person name="Felis G.E."/>
            <person name="de Vos W.M."/>
            <person name="Barrangou R."/>
            <person name="Klaenhammer T.R."/>
            <person name="Caufield P.W."/>
            <person name="Cui Y."/>
            <person name="Zhang H."/>
            <person name="O'Toole P.W."/>
        </authorList>
    </citation>
    <scope>NUCLEOTIDE SEQUENCE [LARGE SCALE GENOMIC DNA]</scope>
    <source>
        <strain evidence="2 3">DSM 15354</strain>
    </source>
</reference>
<comment type="caution">
    <text evidence="2">The sequence shown here is derived from an EMBL/GenBank/DDBJ whole genome shotgun (WGS) entry which is preliminary data.</text>
</comment>
<evidence type="ECO:0008006" key="4">
    <source>
        <dbReference type="Google" id="ProtNLM"/>
    </source>
</evidence>
<dbReference type="RefSeq" id="WP_027824857.1">
    <property type="nucleotide sequence ID" value="NZ_AUEI01000004.1"/>
</dbReference>
<feature type="transmembrane region" description="Helical" evidence="1">
    <location>
        <begin position="344"/>
        <end position="363"/>
    </location>
</feature>
<protein>
    <recommendedName>
        <fullName evidence="4">Cell division protein</fullName>
    </recommendedName>
</protein>
<feature type="transmembrane region" description="Helical" evidence="1">
    <location>
        <begin position="130"/>
        <end position="148"/>
    </location>
</feature>
<dbReference type="OrthoDB" id="2328595at2"/>
<dbReference type="EMBL" id="AZFB01000001">
    <property type="protein sequence ID" value="KRL63767.1"/>
    <property type="molecule type" value="Genomic_DNA"/>
</dbReference>
<feature type="transmembrane region" description="Helical" evidence="1">
    <location>
        <begin position="195"/>
        <end position="216"/>
    </location>
</feature>
<dbReference type="Proteomes" id="UP000051931">
    <property type="component" value="Unassembled WGS sequence"/>
</dbReference>
<feature type="transmembrane region" description="Helical" evidence="1">
    <location>
        <begin position="228"/>
        <end position="250"/>
    </location>
</feature>
<organism evidence="2 3">
    <name type="scientific">Lactobacillus psittaci DSM 15354</name>
    <dbReference type="NCBI Taxonomy" id="1122152"/>
    <lineage>
        <taxon>Bacteria</taxon>
        <taxon>Bacillati</taxon>
        <taxon>Bacillota</taxon>
        <taxon>Bacilli</taxon>
        <taxon>Lactobacillales</taxon>
        <taxon>Lactobacillaceae</taxon>
        <taxon>Lactobacillus</taxon>
    </lineage>
</organism>
<evidence type="ECO:0000313" key="2">
    <source>
        <dbReference type="EMBL" id="KRL63767.1"/>
    </source>
</evidence>
<keyword evidence="1" id="KW-0472">Membrane</keyword>
<dbReference type="eggNOG" id="COG4485">
    <property type="taxonomic scope" value="Bacteria"/>
</dbReference>
<evidence type="ECO:0000313" key="3">
    <source>
        <dbReference type="Proteomes" id="UP000051931"/>
    </source>
</evidence>
<feature type="transmembrane region" description="Helical" evidence="1">
    <location>
        <begin position="306"/>
        <end position="324"/>
    </location>
</feature>
<evidence type="ECO:0000256" key="1">
    <source>
        <dbReference type="SAM" id="Phobius"/>
    </source>
</evidence>
<feature type="transmembrane region" description="Helical" evidence="1">
    <location>
        <begin position="16"/>
        <end position="38"/>
    </location>
</feature>
<dbReference type="STRING" id="1122152.GCA_000425905_00673"/>
<feature type="transmembrane region" description="Helical" evidence="1">
    <location>
        <begin position="375"/>
        <end position="397"/>
    </location>
</feature>